<dbReference type="RefSeq" id="WP_380204694.1">
    <property type="nucleotide sequence ID" value="NZ_JBHTEK010000001.1"/>
</dbReference>
<reference evidence="2" key="1">
    <citation type="journal article" date="2019" name="Int. J. Syst. Evol. Microbiol.">
        <title>The Global Catalogue of Microorganisms (GCM) 10K type strain sequencing project: providing services to taxonomists for standard genome sequencing and annotation.</title>
        <authorList>
            <consortium name="The Broad Institute Genomics Platform"/>
            <consortium name="The Broad Institute Genome Sequencing Center for Infectious Disease"/>
            <person name="Wu L."/>
            <person name="Ma J."/>
        </authorList>
    </citation>
    <scope>NUCLEOTIDE SEQUENCE [LARGE SCALE GENOMIC DNA]</scope>
    <source>
        <strain evidence="2">JCM 19635</strain>
    </source>
</reference>
<dbReference type="InterPro" id="IPR033786">
    <property type="entry name" value="TTHB210-like"/>
</dbReference>
<organism evidence="1 2">
    <name type="scientific">Hymenobacter humi</name>
    <dbReference type="NCBI Taxonomy" id="1411620"/>
    <lineage>
        <taxon>Bacteria</taxon>
        <taxon>Pseudomonadati</taxon>
        <taxon>Bacteroidota</taxon>
        <taxon>Cytophagia</taxon>
        <taxon>Cytophagales</taxon>
        <taxon>Hymenobacteraceae</taxon>
        <taxon>Hymenobacter</taxon>
    </lineage>
</organism>
<name>A0ABW2U9Y2_9BACT</name>
<evidence type="ECO:0000313" key="1">
    <source>
        <dbReference type="EMBL" id="MFC7669179.1"/>
    </source>
</evidence>
<evidence type="ECO:0000313" key="2">
    <source>
        <dbReference type="Proteomes" id="UP001596513"/>
    </source>
</evidence>
<comment type="caution">
    <text evidence="1">The sequence shown here is derived from an EMBL/GenBank/DDBJ whole genome shotgun (WGS) entry which is preliminary data.</text>
</comment>
<protein>
    <recommendedName>
        <fullName evidence="3">DUF5602 domain-containing protein</fullName>
    </recommendedName>
</protein>
<accession>A0ABW2U9Y2</accession>
<dbReference type="CDD" id="cd11669">
    <property type="entry name" value="TTHB210-like"/>
    <property type="match status" value="1"/>
</dbReference>
<evidence type="ECO:0008006" key="3">
    <source>
        <dbReference type="Google" id="ProtNLM"/>
    </source>
</evidence>
<dbReference type="EMBL" id="JBHTEK010000001">
    <property type="protein sequence ID" value="MFC7669179.1"/>
    <property type="molecule type" value="Genomic_DNA"/>
</dbReference>
<dbReference type="Proteomes" id="UP001596513">
    <property type="component" value="Unassembled WGS sequence"/>
</dbReference>
<proteinExistence type="predicted"/>
<sequence length="259" mass="28586">MAFVFPACSEQELAEPKLQSTAQEQAKVDKTKTFYGPAVPMGRGVGRAWVMVSANGTPLSIGVDLSAKSVMSQGDAIKEYTFQLPHQVAVPPYDHIELGWNPEGHDPAGVYDVPHFDLHFYMVTPAEQATVPFLAPVVNGKPVFDLFPAPGYLPEKYQMGPGLVPNMGAHSVDMLAPEYTGGVFTRTFIYGSYQGHITFLEPMFTLAYLQTLGSETIPIRQPQFVGRAGYYPTSYTISYDNSPKEYRISLNNLTYRTAQ</sequence>
<gene>
    <name evidence="1" type="ORF">ACFQT0_18845</name>
</gene>
<keyword evidence="2" id="KW-1185">Reference proteome</keyword>